<accession>A0AAD9QAF6</accession>
<dbReference type="CDD" id="cd13228">
    <property type="entry name" value="PHear_NECAP"/>
    <property type="match status" value="1"/>
</dbReference>
<comment type="similarity">
    <text evidence="1">Belongs to the NECAP family.</text>
</comment>
<keyword evidence="3" id="KW-0254">Endocytosis</keyword>
<evidence type="ECO:0000256" key="4">
    <source>
        <dbReference type="ARBA" id="ARBA00022927"/>
    </source>
</evidence>
<dbReference type="FunFam" id="2.30.29.30:FF:000064">
    <property type="entry name" value="Adaptin ear-binding coat-associated protein 1"/>
    <property type="match status" value="1"/>
</dbReference>
<dbReference type="PANTHER" id="PTHR12847">
    <property type="entry name" value="ATP-BINDING CASSETTE ABC TRANSPORTER-RELATED"/>
    <property type="match status" value="1"/>
</dbReference>
<evidence type="ECO:0000256" key="3">
    <source>
        <dbReference type="ARBA" id="ARBA00022583"/>
    </source>
</evidence>
<dbReference type="AlphaFoldDB" id="A0AAD9QAF6"/>
<dbReference type="Pfam" id="PF07933">
    <property type="entry name" value="DUF1681"/>
    <property type="match status" value="1"/>
</dbReference>
<comment type="caution">
    <text evidence="7">The sequence shown here is derived from an EMBL/GenBank/DDBJ whole genome shotgun (WGS) entry which is preliminary data.</text>
</comment>
<keyword evidence="2" id="KW-0813">Transport</keyword>
<evidence type="ECO:0000256" key="5">
    <source>
        <dbReference type="SAM" id="MobiDB-lite"/>
    </source>
</evidence>
<name>A0AAD9QAF6_ACRCE</name>
<gene>
    <name evidence="7" type="ORF">P5673_019944</name>
</gene>
<protein>
    <submittedName>
        <fullName evidence="7">Adaptin ear-binding coat-associated protein 2</fullName>
    </submittedName>
</protein>
<evidence type="ECO:0000256" key="2">
    <source>
        <dbReference type="ARBA" id="ARBA00022448"/>
    </source>
</evidence>
<sequence length="272" mass="29429">MDEYESVLCVKNECFIYKIPPRSSNRGYRAADWKLDQPDWTGRVRVCAKGKECYIKIEDKNSGELFAKCPVDDYPGLAVEAVLDSSRYFVLKIVNENGQHAFIGMGFQDRGDSFDFNVAMQDHFKWIKQNEKLEAEAVQPDLTPKLDLSFKEGQTIHINLGSHASGATSTSRPKPSGGGLNVIPPPPGGVAPKLAPPPGSGASPASPRRTFTANSPASFPGMGSFGPTNLVHHSQQPKTTVTSSEWGDFTAASGYVKTIKCSSQSLSSTEVA</sequence>
<dbReference type="GO" id="GO:0015031">
    <property type="term" value="P:protein transport"/>
    <property type="evidence" value="ECO:0007669"/>
    <property type="project" value="UniProtKB-KW"/>
</dbReference>
<dbReference type="Gene3D" id="2.30.29.30">
    <property type="entry name" value="Pleckstrin-homology domain (PH domain)/Phosphotyrosine-binding domain (PTB)"/>
    <property type="match status" value="1"/>
</dbReference>
<dbReference type="SUPFAM" id="SSF50729">
    <property type="entry name" value="PH domain-like"/>
    <property type="match status" value="1"/>
</dbReference>
<keyword evidence="4" id="KW-0653">Protein transport</keyword>
<keyword evidence="8" id="KW-1185">Reference proteome</keyword>
<evidence type="ECO:0000313" key="8">
    <source>
        <dbReference type="Proteomes" id="UP001249851"/>
    </source>
</evidence>
<evidence type="ECO:0000259" key="6">
    <source>
        <dbReference type="Pfam" id="PF07933"/>
    </source>
</evidence>
<dbReference type="Proteomes" id="UP001249851">
    <property type="component" value="Unassembled WGS sequence"/>
</dbReference>
<dbReference type="InterPro" id="IPR012466">
    <property type="entry name" value="NECAP_PHear"/>
</dbReference>
<evidence type="ECO:0000313" key="7">
    <source>
        <dbReference type="EMBL" id="KAK2557593.1"/>
    </source>
</evidence>
<feature type="compositionally biased region" description="Pro residues" evidence="5">
    <location>
        <begin position="183"/>
        <end position="199"/>
    </location>
</feature>
<feature type="domain" description="NECAP PHear" evidence="6">
    <location>
        <begin position="4"/>
        <end position="161"/>
    </location>
</feature>
<dbReference type="EMBL" id="JARQWQ010000048">
    <property type="protein sequence ID" value="KAK2557593.1"/>
    <property type="molecule type" value="Genomic_DNA"/>
</dbReference>
<dbReference type="GO" id="GO:0006897">
    <property type="term" value="P:endocytosis"/>
    <property type="evidence" value="ECO:0007669"/>
    <property type="project" value="UniProtKB-KW"/>
</dbReference>
<organism evidence="7 8">
    <name type="scientific">Acropora cervicornis</name>
    <name type="common">Staghorn coral</name>
    <dbReference type="NCBI Taxonomy" id="6130"/>
    <lineage>
        <taxon>Eukaryota</taxon>
        <taxon>Metazoa</taxon>
        <taxon>Cnidaria</taxon>
        <taxon>Anthozoa</taxon>
        <taxon>Hexacorallia</taxon>
        <taxon>Scleractinia</taxon>
        <taxon>Astrocoeniina</taxon>
        <taxon>Acroporidae</taxon>
        <taxon>Acropora</taxon>
    </lineage>
</organism>
<reference evidence="7" key="2">
    <citation type="journal article" date="2023" name="Science">
        <title>Genomic signatures of disease resistance in endangered staghorn corals.</title>
        <authorList>
            <person name="Vollmer S.V."/>
            <person name="Selwyn J.D."/>
            <person name="Despard B.A."/>
            <person name="Roesel C.L."/>
        </authorList>
    </citation>
    <scope>NUCLEOTIDE SEQUENCE</scope>
    <source>
        <strain evidence="7">K2</strain>
    </source>
</reference>
<evidence type="ECO:0000256" key="1">
    <source>
        <dbReference type="ARBA" id="ARBA00007736"/>
    </source>
</evidence>
<reference evidence="7" key="1">
    <citation type="journal article" date="2023" name="G3 (Bethesda)">
        <title>Whole genome assembly and annotation of the endangered Caribbean coral Acropora cervicornis.</title>
        <authorList>
            <person name="Selwyn J.D."/>
            <person name="Vollmer S.V."/>
        </authorList>
    </citation>
    <scope>NUCLEOTIDE SEQUENCE</scope>
    <source>
        <strain evidence="7">K2</strain>
    </source>
</reference>
<dbReference type="InterPro" id="IPR011993">
    <property type="entry name" value="PH-like_dom_sf"/>
</dbReference>
<dbReference type="GO" id="GO:0030125">
    <property type="term" value="C:clathrin vesicle coat"/>
    <property type="evidence" value="ECO:0007669"/>
    <property type="project" value="TreeGrafter"/>
</dbReference>
<feature type="region of interest" description="Disordered" evidence="5">
    <location>
        <begin position="160"/>
        <end position="243"/>
    </location>
</feature>
<feature type="compositionally biased region" description="Polar residues" evidence="5">
    <location>
        <begin position="231"/>
        <end position="243"/>
    </location>
</feature>
<dbReference type="PANTHER" id="PTHR12847:SF9">
    <property type="entry name" value="NECAP-LIKE PROTEIN CG9132"/>
    <property type="match status" value="1"/>
</dbReference>
<proteinExistence type="inferred from homology"/>